<gene>
    <name evidence="2" type="ORF">LZC95_30475</name>
</gene>
<reference evidence="2 3" key="1">
    <citation type="submission" date="2021-12" db="EMBL/GenBank/DDBJ databases">
        <title>Discovery of the Pendulisporaceae a myxobacterial family with distinct sporulation behavior and unique specialized metabolism.</title>
        <authorList>
            <person name="Garcia R."/>
            <person name="Popoff A."/>
            <person name="Bader C.D."/>
            <person name="Loehr J."/>
            <person name="Walesch S."/>
            <person name="Walt C."/>
            <person name="Boldt J."/>
            <person name="Bunk B."/>
            <person name="Haeckl F.J.F.P.J."/>
            <person name="Gunesch A.P."/>
            <person name="Birkelbach J."/>
            <person name="Nuebel U."/>
            <person name="Pietschmann T."/>
            <person name="Bach T."/>
            <person name="Mueller R."/>
        </authorList>
    </citation>
    <scope>NUCLEOTIDE SEQUENCE [LARGE SCALE GENOMIC DNA]</scope>
    <source>
        <strain evidence="2 3">MSr12523</strain>
    </source>
</reference>
<keyword evidence="3" id="KW-1185">Reference proteome</keyword>
<dbReference type="Pfam" id="PF03358">
    <property type="entry name" value="FMN_red"/>
    <property type="match status" value="1"/>
</dbReference>
<evidence type="ECO:0000259" key="1">
    <source>
        <dbReference type="Pfam" id="PF03358"/>
    </source>
</evidence>
<dbReference type="Proteomes" id="UP001379533">
    <property type="component" value="Chromosome"/>
</dbReference>
<dbReference type="PANTHER" id="PTHR30543:SF21">
    <property type="entry name" value="NAD(P)H-DEPENDENT FMN REDUCTASE LOT6"/>
    <property type="match status" value="1"/>
</dbReference>
<evidence type="ECO:0000313" key="2">
    <source>
        <dbReference type="EMBL" id="WXA90767.1"/>
    </source>
</evidence>
<organism evidence="2 3">
    <name type="scientific">Pendulispora brunnea</name>
    <dbReference type="NCBI Taxonomy" id="2905690"/>
    <lineage>
        <taxon>Bacteria</taxon>
        <taxon>Pseudomonadati</taxon>
        <taxon>Myxococcota</taxon>
        <taxon>Myxococcia</taxon>
        <taxon>Myxococcales</taxon>
        <taxon>Sorangiineae</taxon>
        <taxon>Pendulisporaceae</taxon>
        <taxon>Pendulispora</taxon>
    </lineage>
</organism>
<protein>
    <submittedName>
        <fullName evidence="2">NAD(P)H-dependent oxidoreductase</fullName>
    </submittedName>
</protein>
<dbReference type="InterPro" id="IPR050712">
    <property type="entry name" value="NAD(P)H-dep_reductase"/>
</dbReference>
<accession>A0ABZ2JWB4</accession>
<feature type="domain" description="NADPH-dependent FMN reductase-like" evidence="1">
    <location>
        <begin position="7"/>
        <end position="133"/>
    </location>
</feature>
<dbReference type="InterPro" id="IPR005025">
    <property type="entry name" value="FMN_Rdtase-like_dom"/>
</dbReference>
<dbReference type="EMBL" id="CP089982">
    <property type="protein sequence ID" value="WXA90767.1"/>
    <property type="molecule type" value="Genomic_DNA"/>
</dbReference>
<dbReference type="InterPro" id="IPR029039">
    <property type="entry name" value="Flavoprotein-like_sf"/>
</dbReference>
<dbReference type="RefSeq" id="WP_394841387.1">
    <property type="nucleotide sequence ID" value="NZ_CP089982.1"/>
</dbReference>
<proteinExistence type="predicted"/>
<sequence length="180" mass="20344">MNDTTLSIGVILGSVREGRKGEPIARWVMDLLGTRTDAAPELLDIRDFDPSFAQRWPERIAAHDGFVIVTPEYNHGYPGTLKNALDALYGPWNDKPVAFVSYGFSASGARAIEQLRQVTSELRMMPIRDEVNLRLGAFRTDDRGFPADARALERADDVMTELLFWGRLLKEGRRRRPARN</sequence>
<dbReference type="Gene3D" id="3.40.50.360">
    <property type="match status" value="1"/>
</dbReference>
<evidence type="ECO:0000313" key="3">
    <source>
        <dbReference type="Proteomes" id="UP001379533"/>
    </source>
</evidence>
<name>A0ABZ2JWB4_9BACT</name>
<dbReference type="SUPFAM" id="SSF52218">
    <property type="entry name" value="Flavoproteins"/>
    <property type="match status" value="1"/>
</dbReference>
<dbReference type="PANTHER" id="PTHR30543">
    <property type="entry name" value="CHROMATE REDUCTASE"/>
    <property type="match status" value="1"/>
</dbReference>